<keyword evidence="7" id="KW-1185">Reference proteome</keyword>
<dbReference type="OrthoDB" id="9768668at2"/>
<dbReference type="Gene3D" id="3.90.1150.10">
    <property type="entry name" value="Aspartate Aminotransferase, domain 1"/>
    <property type="match status" value="1"/>
</dbReference>
<comment type="caution">
    <text evidence="6">The sequence shown here is derived from an EMBL/GenBank/DDBJ whole genome shotgun (WGS) entry which is preliminary data.</text>
</comment>
<dbReference type="PANTHER" id="PTHR30244:SF36">
    <property type="entry name" value="3-OXO-GLUCOSE-6-PHOSPHATE:GLUTAMATE AMINOTRANSFERASE"/>
    <property type="match status" value="1"/>
</dbReference>
<keyword evidence="6" id="KW-0808">Transferase</keyword>
<dbReference type="PIRSF" id="PIRSF000390">
    <property type="entry name" value="PLP_StrS"/>
    <property type="match status" value="1"/>
</dbReference>
<feature type="active site" description="Proton acceptor" evidence="3">
    <location>
        <position position="186"/>
    </location>
</feature>
<sequence>MKVPFFDWAAYFNERADEFARILTETAGAGRFILQKDVDEFEAALARFIGVKHVIAVADGTNAILLGLRASGLRPGDEVILPSHSFIAAAQSVHHAGGTVIPVELDESDWLVSPEAIEAAITPKTRAIMPVHVNGRTCQMDAIMDIAARHGLEVFEDSAQAAGARLDNKPAGAIGRWGTYSFYPSKTLGCFGDGGALVTNDDEIAERVRAMRNHGANRDKVIPRDVTIWGTNSRLDNVQAAILVYKLTYYAEAIERRREIARQYDEAFAELDGLRLPPPPEDGRYFDVFQNYELCCDRRDELRAHLSEQGVGTIVQWGGFGIHQLRGLGFNQDLPITDRFFKESLLLPMNHVLSDEQVAHVIQSVRSFCA</sequence>
<dbReference type="RefSeq" id="WP_046347883.1">
    <property type="nucleotide sequence ID" value="NZ_BBWU01000025.1"/>
</dbReference>
<evidence type="ECO:0000256" key="5">
    <source>
        <dbReference type="RuleBase" id="RU004508"/>
    </source>
</evidence>
<dbReference type="GO" id="GO:0000271">
    <property type="term" value="P:polysaccharide biosynthetic process"/>
    <property type="evidence" value="ECO:0007669"/>
    <property type="project" value="TreeGrafter"/>
</dbReference>
<dbReference type="InterPro" id="IPR015422">
    <property type="entry name" value="PyrdxlP-dep_Trfase_small"/>
</dbReference>
<dbReference type="SUPFAM" id="SSF53383">
    <property type="entry name" value="PLP-dependent transferases"/>
    <property type="match status" value="1"/>
</dbReference>
<proteinExistence type="inferred from homology"/>
<gene>
    <name evidence="6" type="ORF">SCH01S_25_00220</name>
</gene>
<evidence type="ECO:0000313" key="7">
    <source>
        <dbReference type="Proteomes" id="UP000033202"/>
    </source>
</evidence>
<dbReference type="Pfam" id="PF01041">
    <property type="entry name" value="DegT_DnrJ_EryC1"/>
    <property type="match status" value="1"/>
</dbReference>
<protein>
    <submittedName>
        <fullName evidence="6">Putative aminotransferase</fullName>
    </submittedName>
</protein>
<dbReference type="EMBL" id="BBWU01000025">
    <property type="protein sequence ID" value="GAO39042.1"/>
    <property type="molecule type" value="Genomic_DNA"/>
</dbReference>
<keyword evidence="6" id="KW-0032">Aminotransferase</keyword>
<name>A0A0E9MMP2_9SPHN</name>
<evidence type="ECO:0000256" key="4">
    <source>
        <dbReference type="PIRSR" id="PIRSR000390-2"/>
    </source>
</evidence>
<keyword evidence="1 4" id="KW-0663">Pyridoxal phosphate</keyword>
<dbReference type="AlphaFoldDB" id="A0A0E9MMP2"/>
<comment type="similarity">
    <text evidence="2 5">Belongs to the DegT/DnrJ/EryC1 family.</text>
</comment>
<dbReference type="GO" id="GO:0008483">
    <property type="term" value="F:transaminase activity"/>
    <property type="evidence" value="ECO:0007669"/>
    <property type="project" value="UniProtKB-KW"/>
</dbReference>
<dbReference type="InterPro" id="IPR015421">
    <property type="entry name" value="PyrdxlP-dep_Trfase_major"/>
</dbReference>
<evidence type="ECO:0000313" key="6">
    <source>
        <dbReference type="EMBL" id="GAO39042.1"/>
    </source>
</evidence>
<dbReference type="STRING" id="1219043.SCH01S_25_00220"/>
<reference evidence="6 7" key="1">
    <citation type="submission" date="2015-04" db="EMBL/GenBank/DDBJ databases">
        <title>Whole genome shotgun sequence of Sphingomonas changbaiensis NBRC 104936.</title>
        <authorList>
            <person name="Katano-Makiyama Y."/>
            <person name="Hosoyama A."/>
            <person name="Hashimoto M."/>
            <person name="Noguchi M."/>
            <person name="Tsuchikane K."/>
            <person name="Ohji S."/>
            <person name="Yamazoe A."/>
            <person name="Ichikawa N."/>
            <person name="Kimura A."/>
            <person name="Fujita N."/>
        </authorList>
    </citation>
    <scope>NUCLEOTIDE SEQUENCE [LARGE SCALE GENOMIC DNA]</scope>
    <source>
        <strain evidence="6 7">NBRC 104936</strain>
    </source>
</reference>
<dbReference type="InterPro" id="IPR000653">
    <property type="entry name" value="DegT/StrS_aminotransferase"/>
</dbReference>
<evidence type="ECO:0000256" key="2">
    <source>
        <dbReference type="ARBA" id="ARBA00037999"/>
    </source>
</evidence>
<evidence type="ECO:0000256" key="3">
    <source>
        <dbReference type="PIRSR" id="PIRSR000390-1"/>
    </source>
</evidence>
<dbReference type="PANTHER" id="PTHR30244">
    <property type="entry name" value="TRANSAMINASE"/>
    <property type="match status" value="1"/>
</dbReference>
<feature type="modified residue" description="N6-(pyridoxal phosphate)lysine" evidence="4">
    <location>
        <position position="186"/>
    </location>
</feature>
<accession>A0A0E9MMP2</accession>
<dbReference type="CDD" id="cd00616">
    <property type="entry name" value="AHBA_syn"/>
    <property type="match status" value="1"/>
</dbReference>
<evidence type="ECO:0000256" key="1">
    <source>
        <dbReference type="ARBA" id="ARBA00022898"/>
    </source>
</evidence>
<dbReference type="GO" id="GO:0030170">
    <property type="term" value="F:pyridoxal phosphate binding"/>
    <property type="evidence" value="ECO:0007669"/>
    <property type="project" value="TreeGrafter"/>
</dbReference>
<organism evidence="6 7">
    <name type="scientific">Sphingomonas changbaiensis NBRC 104936</name>
    <dbReference type="NCBI Taxonomy" id="1219043"/>
    <lineage>
        <taxon>Bacteria</taxon>
        <taxon>Pseudomonadati</taxon>
        <taxon>Pseudomonadota</taxon>
        <taxon>Alphaproteobacteria</taxon>
        <taxon>Sphingomonadales</taxon>
        <taxon>Sphingomonadaceae</taxon>
        <taxon>Sphingomonas</taxon>
    </lineage>
</organism>
<dbReference type="Proteomes" id="UP000033202">
    <property type="component" value="Unassembled WGS sequence"/>
</dbReference>
<dbReference type="Gene3D" id="3.40.640.10">
    <property type="entry name" value="Type I PLP-dependent aspartate aminotransferase-like (Major domain)"/>
    <property type="match status" value="1"/>
</dbReference>
<dbReference type="InterPro" id="IPR015424">
    <property type="entry name" value="PyrdxlP-dep_Trfase"/>
</dbReference>